<evidence type="ECO:0000259" key="4">
    <source>
        <dbReference type="PROSITE" id="PS50995"/>
    </source>
</evidence>
<sequence length="157" mass="17961">MAPSNVEHHTTDSHESRFYREDFPFFWIVNVHAKYTQLMDIELKKVAMDVSRFRVLMLIHQYRKASISQISQYSVSKMPTVTKIVGRLRDDGLVETKVSEQDGRVTEAILTEAGTRKALAVMEISQRIFTKAFKGISPAQARKMNQILSGILDNLDD</sequence>
<dbReference type="GO" id="GO:0003677">
    <property type="term" value="F:DNA binding"/>
    <property type="evidence" value="ECO:0007669"/>
    <property type="project" value="UniProtKB-KW"/>
</dbReference>
<dbReference type="PANTHER" id="PTHR42756">
    <property type="entry name" value="TRANSCRIPTIONAL REGULATOR, MARR"/>
    <property type="match status" value="1"/>
</dbReference>
<evidence type="ECO:0000256" key="2">
    <source>
        <dbReference type="ARBA" id="ARBA00023125"/>
    </source>
</evidence>
<keyword evidence="3" id="KW-0804">Transcription</keyword>
<dbReference type="PROSITE" id="PS50995">
    <property type="entry name" value="HTH_MARR_2"/>
    <property type="match status" value="1"/>
</dbReference>
<dbReference type="PANTHER" id="PTHR42756:SF1">
    <property type="entry name" value="TRANSCRIPTIONAL REPRESSOR OF EMRAB OPERON"/>
    <property type="match status" value="1"/>
</dbReference>
<dbReference type="Pfam" id="PF01047">
    <property type="entry name" value="MarR"/>
    <property type="match status" value="1"/>
</dbReference>
<dbReference type="InterPro" id="IPR000835">
    <property type="entry name" value="HTH_MarR-typ"/>
</dbReference>
<keyword evidence="1" id="KW-0805">Transcription regulation</keyword>
<dbReference type="Gene3D" id="1.10.10.10">
    <property type="entry name" value="Winged helix-like DNA-binding domain superfamily/Winged helix DNA-binding domain"/>
    <property type="match status" value="1"/>
</dbReference>
<dbReference type="AlphaFoldDB" id="A0A3S4H2U1"/>
<evidence type="ECO:0000256" key="3">
    <source>
        <dbReference type="ARBA" id="ARBA00023163"/>
    </source>
</evidence>
<dbReference type="Proteomes" id="UP000271603">
    <property type="component" value="Chromosome"/>
</dbReference>
<dbReference type="EMBL" id="LR134155">
    <property type="protein sequence ID" value="VEA68224.1"/>
    <property type="molecule type" value="Genomic_DNA"/>
</dbReference>
<dbReference type="SUPFAM" id="SSF46785">
    <property type="entry name" value="Winged helix' DNA-binding domain"/>
    <property type="match status" value="1"/>
</dbReference>
<dbReference type="InterPro" id="IPR036390">
    <property type="entry name" value="WH_DNA-bd_sf"/>
</dbReference>
<accession>A0A3S4H2U1</accession>
<dbReference type="InterPro" id="IPR036388">
    <property type="entry name" value="WH-like_DNA-bd_sf"/>
</dbReference>
<gene>
    <name evidence="5" type="ORF">NCTC9419_00329</name>
</gene>
<dbReference type="SMART" id="SM00347">
    <property type="entry name" value="HTH_MARR"/>
    <property type="match status" value="1"/>
</dbReference>
<proteinExistence type="predicted"/>
<evidence type="ECO:0000313" key="6">
    <source>
        <dbReference type="Proteomes" id="UP000271603"/>
    </source>
</evidence>
<protein>
    <submittedName>
        <fullName evidence="5">Transcriptional regulator Hpr</fullName>
    </submittedName>
</protein>
<dbReference type="GO" id="GO:0003700">
    <property type="term" value="F:DNA-binding transcription factor activity"/>
    <property type="evidence" value="ECO:0007669"/>
    <property type="project" value="InterPro"/>
</dbReference>
<reference evidence="5 6" key="1">
    <citation type="submission" date="2018-12" db="EMBL/GenBank/DDBJ databases">
        <authorList>
            <consortium name="Pathogen Informatics"/>
        </authorList>
    </citation>
    <scope>NUCLEOTIDE SEQUENCE [LARGE SCALE GENOMIC DNA]</scope>
    <source>
        <strain evidence="5 6">NCTC9419</strain>
    </source>
</reference>
<keyword evidence="2" id="KW-0238">DNA-binding</keyword>
<organism evidence="5 6">
    <name type="scientific">Serratia rubidaea</name>
    <name type="common">Serratia marinorubra</name>
    <dbReference type="NCBI Taxonomy" id="61652"/>
    <lineage>
        <taxon>Bacteria</taxon>
        <taxon>Pseudomonadati</taxon>
        <taxon>Pseudomonadota</taxon>
        <taxon>Gammaproteobacteria</taxon>
        <taxon>Enterobacterales</taxon>
        <taxon>Yersiniaceae</taxon>
        <taxon>Serratia</taxon>
    </lineage>
</organism>
<name>A0A3S4H2U1_SERRU</name>
<evidence type="ECO:0000256" key="1">
    <source>
        <dbReference type="ARBA" id="ARBA00023015"/>
    </source>
</evidence>
<evidence type="ECO:0000313" key="5">
    <source>
        <dbReference type="EMBL" id="VEA68224.1"/>
    </source>
</evidence>
<feature type="domain" description="HTH marR-type" evidence="4">
    <location>
        <begin position="1"/>
        <end position="153"/>
    </location>
</feature>